<reference evidence="2 3" key="1">
    <citation type="submission" date="2016-10" db="EMBL/GenBank/DDBJ databases">
        <authorList>
            <person name="de Groot N.N."/>
        </authorList>
    </citation>
    <scope>NUCLEOTIDE SEQUENCE [LARGE SCALE GENOMIC DNA]</scope>
    <source>
        <strain evidence="2 3">DSM 10317</strain>
    </source>
</reference>
<protein>
    <submittedName>
        <fullName evidence="2">Lysophospholipase L1</fullName>
    </submittedName>
</protein>
<dbReference type="PANTHER" id="PTHR30383">
    <property type="entry name" value="THIOESTERASE 1/PROTEASE 1/LYSOPHOSPHOLIPASE L1"/>
    <property type="match status" value="1"/>
</dbReference>
<organism evidence="2 3">
    <name type="scientific">Pseudobutyrivibrio xylanivorans</name>
    <dbReference type="NCBI Taxonomy" id="185007"/>
    <lineage>
        <taxon>Bacteria</taxon>
        <taxon>Bacillati</taxon>
        <taxon>Bacillota</taxon>
        <taxon>Clostridia</taxon>
        <taxon>Lachnospirales</taxon>
        <taxon>Lachnospiraceae</taxon>
        <taxon>Pseudobutyrivibrio</taxon>
    </lineage>
</organism>
<dbReference type="SUPFAM" id="SSF52266">
    <property type="entry name" value="SGNH hydrolase"/>
    <property type="match status" value="1"/>
</dbReference>
<dbReference type="InterPro" id="IPR036514">
    <property type="entry name" value="SGNH_hydro_sf"/>
</dbReference>
<evidence type="ECO:0000313" key="2">
    <source>
        <dbReference type="EMBL" id="SCZ76728.1"/>
    </source>
</evidence>
<evidence type="ECO:0000259" key="1">
    <source>
        <dbReference type="Pfam" id="PF13472"/>
    </source>
</evidence>
<gene>
    <name evidence="2" type="ORF">SAMN02910350_00403</name>
</gene>
<dbReference type="Proteomes" id="UP000199428">
    <property type="component" value="Unassembled WGS sequence"/>
</dbReference>
<dbReference type="InterPro" id="IPR051532">
    <property type="entry name" value="Ester_Hydrolysis_Enzymes"/>
</dbReference>
<feature type="domain" description="SGNH hydrolase-type esterase" evidence="1">
    <location>
        <begin position="46"/>
        <end position="226"/>
    </location>
</feature>
<sequence length="245" mass="27241">MDIRKIVRGLFQRKMVVLLVAIVLLFVVLFNSGMFGGKDTRVRITCAGDSLTYGSGVLKTREIDSYPSQLQTKLGTGYLVSNYGLRNATASASGDLPYVESEQYKESLKSNPDIVILMLGTNDTKTFNWNQEDYREGLLNLVKSYQNLDSKPVVYLMRSPYCFPIDNNIQAEYGVQNDIVNGELGDIISSVAEEAGVNLIDLNAVTVGKEKLYTDGIHFTAAGYDLISDTVYDFIKKAVKEENKK</sequence>
<name>A0A1G5RS86_PSEXY</name>
<evidence type="ECO:0000313" key="3">
    <source>
        <dbReference type="Proteomes" id="UP000199428"/>
    </source>
</evidence>
<proteinExistence type="predicted"/>
<dbReference type="AlphaFoldDB" id="A0A1G5RS86"/>
<dbReference type="EMBL" id="FMWK01000002">
    <property type="protein sequence ID" value="SCZ76728.1"/>
    <property type="molecule type" value="Genomic_DNA"/>
</dbReference>
<dbReference type="Gene3D" id="3.40.50.1110">
    <property type="entry name" value="SGNH hydrolase"/>
    <property type="match status" value="1"/>
</dbReference>
<dbReference type="InterPro" id="IPR013830">
    <property type="entry name" value="SGNH_hydro"/>
</dbReference>
<accession>A0A1G5RS86</accession>
<dbReference type="Pfam" id="PF13472">
    <property type="entry name" value="Lipase_GDSL_2"/>
    <property type="match status" value="1"/>
</dbReference>